<accession>A0A5B0Q946</accession>
<evidence type="ECO:0008006" key="4">
    <source>
        <dbReference type="Google" id="ProtNLM"/>
    </source>
</evidence>
<sequence length="373" mass="41562">MCIAIWSPKTQLGYRLILASNRDEFLSRPSLPAHLHSFAPIHPDVQAPPSSTAPEDPTTQDCRQIIKEGSEDPSSLSDEILSGRDAIAGGTWLGIHKETGRFGFLTNLTPPLNHIPTLDDDDGQDQEVEPSVPLISRGLIIQEFLAGNLAVHSYLDHLKSSRLSTKMNGYNLVIGQLARNADEQDRIGFFCNRNPDRIDHHFADFSSNHHHQTSSDPQAPLVYAISNGIACKPPIWPKVSQGIRLMEECLRKIRTDTSCPQGAPTDLETELFDLISTTNDSTDDIPSNILIRPYHRLSTPEASASHETWYGTKTQTIVLVSQTFPATITFVERDAFQIQPPDDPPGSYSLGSPVWMGDQRSRWRRFEFQFPAS</sequence>
<protein>
    <recommendedName>
        <fullName evidence="4">DUF833-domain-containing protein</fullName>
    </recommendedName>
</protein>
<comment type="caution">
    <text evidence="2">The sequence shown here is derived from an EMBL/GenBank/DDBJ whole genome shotgun (WGS) entry which is preliminary data.</text>
</comment>
<feature type="region of interest" description="Disordered" evidence="1">
    <location>
        <begin position="40"/>
        <end position="59"/>
    </location>
</feature>
<dbReference type="GO" id="GO:0009306">
    <property type="term" value="P:protein secretion"/>
    <property type="evidence" value="ECO:0007669"/>
    <property type="project" value="TreeGrafter"/>
</dbReference>
<dbReference type="GO" id="GO:0007030">
    <property type="term" value="P:Golgi organization"/>
    <property type="evidence" value="ECO:0007669"/>
    <property type="project" value="TreeGrafter"/>
</dbReference>
<feature type="compositionally biased region" description="Polar residues" evidence="1">
    <location>
        <begin position="48"/>
        <end position="59"/>
    </location>
</feature>
<dbReference type="PANTHER" id="PTHR17985">
    <property type="entry name" value="SER/THR-RICH PROTEIN T10 IN DGCR REGION"/>
    <property type="match status" value="1"/>
</dbReference>
<dbReference type="AlphaFoldDB" id="A0A5B0Q946"/>
<reference evidence="2 3" key="1">
    <citation type="submission" date="2019-05" db="EMBL/GenBank/DDBJ databases">
        <title>Emergence of the Ug99 lineage of the wheat stem rust pathogen through somatic hybridization.</title>
        <authorList>
            <person name="Li F."/>
            <person name="Upadhyaya N.M."/>
            <person name="Sperschneider J."/>
            <person name="Matny O."/>
            <person name="Nguyen-Phuc H."/>
            <person name="Mago R."/>
            <person name="Raley C."/>
            <person name="Miller M.E."/>
            <person name="Silverstein K.A.T."/>
            <person name="Henningsen E."/>
            <person name="Hirsch C.D."/>
            <person name="Visser B."/>
            <person name="Pretorius Z.A."/>
            <person name="Steffenson B.J."/>
            <person name="Schwessinger B."/>
            <person name="Dodds P.N."/>
            <person name="Figueroa M."/>
        </authorList>
    </citation>
    <scope>NUCLEOTIDE SEQUENCE [LARGE SCALE GENOMIC DNA]</scope>
    <source>
        <strain evidence="2 3">Ug99</strain>
    </source>
</reference>
<dbReference type="PANTHER" id="PTHR17985:SF8">
    <property type="entry name" value="TRANSPORT AND GOLGI ORGANIZATION PROTEIN 2 HOMOLOG"/>
    <property type="match status" value="1"/>
</dbReference>
<evidence type="ECO:0000313" key="2">
    <source>
        <dbReference type="EMBL" id="KAA1109796.1"/>
    </source>
</evidence>
<dbReference type="InterPro" id="IPR008551">
    <property type="entry name" value="TANGO2"/>
</dbReference>
<proteinExistence type="predicted"/>
<organism evidence="2 3">
    <name type="scientific">Puccinia graminis f. sp. tritici</name>
    <dbReference type="NCBI Taxonomy" id="56615"/>
    <lineage>
        <taxon>Eukaryota</taxon>
        <taxon>Fungi</taxon>
        <taxon>Dikarya</taxon>
        <taxon>Basidiomycota</taxon>
        <taxon>Pucciniomycotina</taxon>
        <taxon>Pucciniomycetes</taxon>
        <taxon>Pucciniales</taxon>
        <taxon>Pucciniaceae</taxon>
        <taxon>Puccinia</taxon>
    </lineage>
</organism>
<dbReference type="Pfam" id="PF05742">
    <property type="entry name" value="TANGO2"/>
    <property type="match status" value="2"/>
</dbReference>
<dbReference type="EMBL" id="VDEP01000304">
    <property type="protein sequence ID" value="KAA1109796.1"/>
    <property type="molecule type" value="Genomic_DNA"/>
</dbReference>
<evidence type="ECO:0000313" key="3">
    <source>
        <dbReference type="Proteomes" id="UP000325313"/>
    </source>
</evidence>
<dbReference type="GO" id="GO:0005794">
    <property type="term" value="C:Golgi apparatus"/>
    <property type="evidence" value="ECO:0007669"/>
    <property type="project" value="TreeGrafter"/>
</dbReference>
<evidence type="ECO:0000256" key="1">
    <source>
        <dbReference type="SAM" id="MobiDB-lite"/>
    </source>
</evidence>
<name>A0A5B0Q946_PUCGR</name>
<gene>
    <name evidence="2" type="ORF">PGTUg99_035178</name>
</gene>
<dbReference type="Proteomes" id="UP000325313">
    <property type="component" value="Unassembled WGS sequence"/>
</dbReference>